<dbReference type="PANTHER" id="PTHR23098">
    <property type="entry name" value="AGAP001331-PA-RELATED"/>
    <property type="match status" value="1"/>
</dbReference>
<dbReference type="Gene3D" id="1.10.10.60">
    <property type="entry name" value="Homeodomain-like"/>
    <property type="match status" value="1"/>
</dbReference>
<evidence type="ECO:0000259" key="6">
    <source>
        <dbReference type="PROSITE" id="PS50090"/>
    </source>
</evidence>
<comment type="subunit">
    <text evidence="1">Self-associates forming complexes of several hundred monomers.</text>
</comment>
<dbReference type="InterPro" id="IPR001005">
    <property type="entry name" value="SANT/Myb"/>
</dbReference>
<dbReference type="AlphaFoldDB" id="A0AAR5PX73"/>
<reference evidence="8" key="1">
    <citation type="journal article" date="2013" name="Genome Biol.">
        <title>Draft genome of the mountain pine beetle, Dendroctonus ponderosae Hopkins, a major forest pest.</title>
        <authorList>
            <person name="Keeling C.I."/>
            <person name="Yuen M.M."/>
            <person name="Liao N.Y."/>
            <person name="Docking T.R."/>
            <person name="Chan S.K."/>
            <person name="Taylor G.A."/>
            <person name="Palmquist D.L."/>
            <person name="Jackman S.D."/>
            <person name="Nguyen A."/>
            <person name="Li M."/>
            <person name="Henderson H."/>
            <person name="Janes J.K."/>
            <person name="Zhao Y."/>
            <person name="Pandoh P."/>
            <person name="Moore R."/>
            <person name="Sperling F.A."/>
            <person name="Huber D.P."/>
            <person name="Birol I."/>
            <person name="Jones S.J."/>
            <person name="Bohlmann J."/>
        </authorList>
    </citation>
    <scope>NUCLEOTIDE SEQUENCE</scope>
</reference>
<name>A0AAR5PX73_DENPD</name>
<evidence type="ECO:0000256" key="4">
    <source>
        <dbReference type="ARBA" id="ARBA00023163"/>
    </source>
</evidence>
<dbReference type="Proteomes" id="UP000019118">
    <property type="component" value="Unassembled WGS sequence"/>
</dbReference>
<sequence length="193" mass="21380">MDQSNKKRCTNFSKDEVETLMDLVETHRHVIECKKTDTVTNGAKAAEWRTIATTFNAICGTGRTGKMLRSKWDSLKKSTKKEYAELRSQVYKTGGGPLPDLNLTGLRKRVLNLVGVSAKGTECEFDSDAASVTPSELESTGTNVEGCSAEVEEIPIADSAEIKWDTWSPALLRQSKHPALMLMQCLQTIRQKL</sequence>
<keyword evidence="8" id="KW-1185">Reference proteome</keyword>
<dbReference type="InterPro" id="IPR028002">
    <property type="entry name" value="Myb_DNA-bind_5"/>
</dbReference>
<dbReference type="Pfam" id="PF13873">
    <property type="entry name" value="Myb_DNA-bind_5"/>
    <property type="match status" value="1"/>
</dbReference>
<organism evidence="7 8">
    <name type="scientific">Dendroctonus ponderosae</name>
    <name type="common">Mountain pine beetle</name>
    <dbReference type="NCBI Taxonomy" id="77166"/>
    <lineage>
        <taxon>Eukaryota</taxon>
        <taxon>Metazoa</taxon>
        <taxon>Ecdysozoa</taxon>
        <taxon>Arthropoda</taxon>
        <taxon>Hexapoda</taxon>
        <taxon>Insecta</taxon>
        <taxon>Pterygota</taxon>
        <taxon>Neoptera</taxon>
        <taxon>Endopterygota</taxon>
        <taxon>Coleoptera</taxon>
        <taxon>Polyphaga</taxon>
        <taxon>Cucujiformia</taxon>
        <taxon>Curculionidae</taxon>
        <taxon>Scolytinae</taxon>
        <taxon>Dendroctonus</taxon>
    </lineage>
</organism>
<keyword evidence="4" id="KW-0804">Transcription</keyword>
<evidence type="ECO:0000256" key="2">
    <source>
        <dbReference type="ARBA" id="ARBA00016807"/>
    </source>
</evidence>
<dbReference type="EnsemblMetazoa" id="XM_019910041.1">
    <property type="protein sequence ID" value="XP_019765600.1"/>
    <property type="gene ID" value="LOC109541237"/>
</dbReference>
<evidence type="ECO:0000313" key="7">
    <source>
        <dbReference type="EnsemblMetazoa" id="XP_019765600.1"/>
    </source>
</evidence>
<evidence type="ECO:0000313" key="8">
    <source>
        <dbReference type="Proteomes" id="UP000019118"/>
    </source>
</evidence>
<accession>A0AAR5PX73</accession>
<dbReference type="GO" id="GO:0005634">
    <property type="term" value="C:nucleus"/>
    <property type="evidence" value="ECO:0007669"/>
    <property type="project" value="TreeGrafter"/>
</dbReference>
<dbReference type="PANTHER" id="PTHR23098:SF23">
    <property type="entry name" value="MYB-RELATED TRANSCRIPTION FACTOR, PARTNER OF PROFILIN-LIKE ISOFORM X2-RELATED"/>
    <property type="match status" value="1"/>
</dbReference>
<evidence type="ECO:0000256" key="5">
    <source>
        <dbReference type="ARBA" id="ARBA00025466"/>
    </source>
</evidence>
<evidence type="ECO:0000256" key="1">
    <source>
        <dbReference type="ARBA" id="ARBA00011764"/>
    </source>
</evidence>
<feature type="domain" description="Myb-like" evidence="6">
    <location>
        <begin position="4"/>
        <end position="76"/>
    </location>
</feature>
<reference evidence="7" key="2">
    <citation type="submission" date="2024-08" db="UniProtKB">
        <authorList>
            <consortium name="EnsemblMetazoa"/>
        </authorList>
    </citation>
    <scope>IDENTIFICATION</scope>
</reference>
<comment type="function">
    <text evidence="5">Involved in transvection phenomena (= synapsis-dependent gene expression), where the synaptic pairing of chromosomes carrying genes with which zeste interacts influences the expression of these genes. Zeste binds to DNA and stimulates transcription from a nearby promoter.</text>
</comment>
<proteinExistence type="predicted"/>
<dbReference type="PROSITE" id="PS50090">
    <property type="entry name" value="MYB_LIKE"/>
    <property type="match status" value="1"/>
</dbReference>
<keyword evidence="3" id="KW-0805">Transcription regulation</keyword>
<evidence type="ECO:0000256" key="3">
    <source>
        <dbReference type="ARBA" id="ARBA00023015"/>
    </source>
</evidence>
<protein>
    <recommendedName>
        <fullName evidence="2">Regulatory protein zeste</fullName>
    </recommendedName>
</protein>